<organism evidence="1">
    <name type="scientific">marine sediment metagenome</name>
    <dbReference type="NCBI Taxonomy" id="412755"/>
    <lineage>
        <taxon>unclassified sequences</taxon>
        <taxon>metagenomes</taxon>
        <taxon>ecological metagenomes</taxon>
    </lineage>
</organism>
<proteinExistence type="predicted"/>
<gene>
    <name evidence="1" type="ORF">LCGC14_2875140</name>
</gene>
<evidence type="ECO:0000313" key="1">
    <source>
        <dbReference type="EMBL" id="KKK75294.1"/>
    </source>
</evidence>
<feature type="non-terminal residue" evidence="1">
    <location>
        <position position="352"/>
    </location>
</feature>
<protein>
    <submittedName>
        <fullName evidence="1">Uncharacterized protein</fullName>
    </submittedName>
</protein>
<accession>A0A0F9A9S2</accession>
<comment type="caution">
    <text evidence="1">The sequence shown here is derived from an EMBL/GenBank/DDBJ whole genome shotgun (WGS) entry which is preliminary data.</text>
</comment>
<dbReference type="EMBL" id="LAZR01055935">
    <property type="protein sequence ID" value="KKK75294.1"/>
    <property type="molecule type" value="Genomic_DNA"/>
</dbReference>
<dbReference type="AlphaFoldDB" id="A0A0F9A9S2"/>
<sequence>MTRHFLFNTVILFLIPAVCPLWAENSYSAPDLSSFFDIHTVEENYEYRQRLKSLITAPKEEVLKAPSRIFTQGLTAQRVKFRVETRGNSFYLLFLNEKNRVFPIAGRGNYIIKRGLEMGEFKQIKIFYRNDPGSFIRIFPAGERSEMDVFLFGKSVYNKTILPLPLENFLTLSFSRVIALSGSVLKWPLLLWRGDRELDRRIEDIISLLRARLPFLEDTDDGAQDSEGSFVLIKNGVKQEDAVNGGFNCSGFTKWITDGFYYPLTGSYLDIERLKVKHLDFRGNRWSLPYEEERDPYFGLDWSRNLAVNLITAQSGAKEQQSPVDPESADLRRVDFFSYIEDVGYPVADLET</sequence>
<reference evidence="1" key="1">
    <citation type="journal article" date="2015" name="Nature">
        <title>Complex archaea that bridge the gap between prokaryotes and eukaryotes.</title>
        <authorList>
            <person name="Spang A."/>
            <person name="Saw J.H."/>
            <person name="Jorgensen S.L."/>
            <person name="Zaremba-Niedzwiedzka K."/>
            <person name="Martijn J."/>
            <person name="Lind A.E."/>
            <person name="van Eijk R."/>
            <person name="Schleper C."/>
            <person name="Guy L."/>
            <person name="Ettema T.J."/>
        </authorList>
    </citation>
    <scope>NUCLEOTIDE SEQUENCE</scope>
</reference>
<name>A0A0F9A9S2_9ZZZZ</name>